<accession>A0ACC1DFD0</accession>
<gene>
    <name evidence="1" type="ORF">K1T71_001964</name>
</gene>
<evidence type="ECO:0000313" key="1">
    <source>
        <dbReference type="EMBL" id="KAJ0182595.1"/>
    </source>
</evidence>
<dbReference type="Proteomes" id="UP000824533">
    <property type="component" value="Linkage Group LG03"/>
</dbReference>
<dbReference type="EMBL" id="CM034389">
    <property type="protein sequence ID" value="KAJ0182595.1"/>
    <property type="molecule type" value="Genomic_DNA"/>
</dbReference>
<protein>
    <submittedName>
        <fullName evidence="1">Uncharacterized protein</fullName>
    </submittedName>
</protein>
<reference evidence="1 2" key="1">
    <citation type="journal article" date="2021" name="Front. Genet.">
        <title>Chromosome-Level Genome Assembly Reveals Significant Gene Expansion in the Toll and IMD Signaling Pathways of Dendrolimus kikuchii.</title>
        <authorList>
            <person name="Zhou J."/>
            <person name="Wu P."/>
            <person name="Xiong Z."/>
            <person name="Liu N."/>
            <person name="Zhao N."/>
            <person name="Ji M."/>
            <person name="Qiu Y."/>
            <person name="Yang B."/>
        </authorList>
    </citation>
    <scope>NUCLEOTIDE SEQUENCE [LARGE SCALE GENOMIC DNA]</scope>
    <source>
        <strain evidence="1">Ann1</strain>
    </source>
</reference>
<keyword evidence="2" id="KW-1185">Reference proteome</keyword>
<comment type="caution">
    <text evidence="1">The sequence shown here is derived from an EMBL/GenBank/DDBJ whole genome shotgun (WGS) entry which is preliminary data.</text>
</comment>
<organism evidence="1 2">
    <name type="scientific">Dendrolimus kikuchii</name>
    <dbReference type="NCBI Taxonomy" id="765133"/>
    <lineage>
        <taxon>Eukaryota</taxon>
        <taxon>Metazoa</taxon>
        <taxon>Ecdysozoa</taxon>
        <taxon>Arthropoda</taxon>
        <taxon>Hexapoda</taxon>
        <taxon>Insecta</taxon>
        <taxon>Pterygota</taxon>
        <taxon>Neoptera</taxon>
        <taxon>Endopterygota</taxon>
        <taxon>Lepidoptera</taxon>
        <taxon>Glossata</taxon>
        <taxon>Ditrysia</taxon>
        <taxon>Bombycoidea</taxon>
        <taxon>Lasiocampidae</taxon>
        <taxon>Dendrolimus</taxon>
    </lineage>
</organism>
<evidence type="ECO:0000313" key="2">
    <source>
        <dbReference type="Proteomes" id="UP000824533"/>
    </source>
</evidence>
<name>A0ACC1DFD0_9NEOP</name>
<sequence length="284" mass="32151">MDYMWAQAFQTFYRLHDLATSWDQARQICDAEGTSLLIPDSLNEVENLKILMSNMKAHYTAIFVGLHDKFSKGDYVTLKGEPISGTILEMLWSPGSPNSKSDVENCVVMTREGLFDNRPCTDINPFICKIFGNDTMFNDKCEGFDLDYEPASTGKCYKFHSEPLSWHDAYLVCKSEEGQLAIINSAEEAALVTSFLGEHLHSSAPDPNILYVGFSDLMFPYQYRTIKGHPLEEAGYSSWTHAKEDPAEMIFKHCGAISRTGFLEITWCDRPAMFLCEKLINKTI</sequence>
<proteinExistence type="predicted"/>